<dbReference type="Pfam" id="PF00072">
    <property type="entry name" value="Response_reg"/>
    <property type="match status" value="1"/>
</dbReference>
<dbReference type="InterPro" id="IPR011006">
    <property type="entry name" value="CheY-like_superfamily"/>
</dbReference>
<dbReference type="PROSITE" id="PS50110">
    <property type="entry name" value="RESPONSE_REGULATORY"/>
    <property type="match status" value="1"/>
</dbReference>
<dbReference type="PROSITE" id="PS00622">
    <property type="entry name" value="HTH_LUXR_1"/>
    <property type="match status" value="1"/>
</dbReference>
<evidence type="ECO:0000256" key="3">
    <source>
        <dbReference type="PROSITE-ProRule" id="PRU00169"/>
    </source>
</evidence>
<gene>
    <name evidence="6" type="ORF">WI372_17645</name>
</gene>
<accession>A0ABU9EDP4</accession>
<dbReference type="PANTHER" id="PTHR43214:SF43">
    <property type="entry name" value="TWO-COMPONENT RESPONSE REGULATOR"/>
    <property type="match status" value="1"/>
</dbReference>
<dbReference type="InterPro" id="IPR039420">
    <property type="entry name" value="WalR-like"/>
</dbReference>
<comment type="caution">
    <text evidence="6">The sequence shown here is derived from an EMBL/GenBank/DDBJ whole genome shotgun (WGS) entry which is preliminary data.</text>
</comment>
<keyword evidence="7" id="KW-1185">Reference proteome</keyword>
<evidence type="ECO:0000313" key="6">
    <source>
        <dbReference type="EMBL" id="MEK9502824.1"/>
    </source>
</evidence>
<evidence type="ECO:0000256" key="2">
    <source>
        <dbReference type="ARBA" id="ARBA00023125"/>
    </source>
</evidence>
<dbReference type="Gene3D" id="3.40.50.2300">
    <property type="match status" value="1"/>
</dbReference>
<sequence length="217" mass="23540">MADTRILLVDDHAMFRAGIRALLESEGCGQVVGEAATGEEGVEQALALKPDVIVMDLSMPGSNGLEATRRIQALGLDARVLVLTVHAEEEYLVPVVEAGASGYLTKTSADRDLVEAIRVVARGEVYLPPRATRLLLQKYTSAESDDEGAGLRDLSSREQEVLALTAEGYSSREIGEKLFISPKTVDTYRARIMAKLGLNHRSELVRFALRVGLLTSM</sequence>
<dbReference type="PANTHER" id="PTHR43214">
    <property type="entry name" value="TWO-COMPONENT RESPONSE REGULATOR"/>
    <property type="match status" value="1"/>
</dbReference>
<dbReference type="SUPFAM" id="SSF46894">
    <property type="entry name" value="C-terminal effector domain of the bipartite response regulators"/>
    <property type="match status" value="1"/>
</dbReference>
<dbReference type="InterPro" id="IPR016032">
    <property type="entry name" value="Sig_transdc_resp-reg_C-effctor"/>
</dbReference>
<dbReference type="SMART" id="SM00448">
    <property type="entry name" value="REC"/>
    <property type="match status" value="1"/>
</dbReference>
<dbReference type="CDD" id="cd17535">
    <property type="entry name" value="REC_NarL-like"/>
    <property type="match status" value="1"/>
</dbReference>
<name>A0ABU9EDP4_9BACT</name>
<reference evidence="6 7" key="1">
    <citation type="submission" date="2024-02" db="EMBL/GenBank/DDBJ databases">
        <title>A novel Gemmatimonadota bacterium.</title>
        <authorList>
            <person name="Du Z.-J."/>
            <person name="Ye Y.-Q."/>
        </authorList>
    </citation>
    <scope>NUCLEOTIDE SEQUENCE [LARGE SCALE GENOMIC DNA]</scope>
    <source>
        <strain evidence="6 7">DH-20</strain>
    </source>
</reference>
<protein>
    <submittedName>
        <fullName evidence="6">Response regulator transcription factor</fullName>
    </submittedName>
</protein>
<dbReference type="CDD" id="cd06170">
    <property type="entry name" value="LuxR_C_like"/>
    <property type="match status" value="1"/>
</dbReference>
<keyword evidence="2" id="KW-0238">DNA-binding</keyword>
<dbReference type="Pfam" id="PF00196">
    <property type="entry name" value="GerE"/>
    <property type="match status" value="1"/>
</dbReference>
<proteinExistence type="predicted"/>
<dbReference type="SUPFAM" id="SSF52172">
    <property type="entry name" value="CheY-like"/>
    <property type="match status" value="1"/>
</dbReference>
<evidence type="ECO:0000259" key="5">
    <source>
        <dbReference type="PROSITE" id="PS50110"/>
    </source>
</evidence>
<dbReference type="InterPro" id="IPR001789">
    <property type="entry name" value="Sig_transdc_resp-reg_receiver"/>
</dbReference>
<keyword evidence="1 3" id="KW-0597">Phosphoprotein</keyword>
<dbReference type="InterPro" id="IPR058245">
    <property type="entry name" value="NreC/VraR/RcsB-like_REC"/>
</dbReference>
<dbReference type="Proteomes" id="UP001484239">
    <property type="component" value="Unassembled WGS sequence"/>
</dbReference>
<feature type="modified residue" description="4-aspartylphosphate" evidence="3">
    <location>
        <position position="56"/>
    </location>
</feature>
<feature type="domain" description="Response regulatory" evidence="5">
    <location>
        <begin position="5"/>
        <end position="121"/>
    </location>
</feature>
<evidence type="ECO:0000313" key="7">
    <source>
        <dbReference type="Proteomes" id="UP001484239"/>
    </source>
</evidence>
<evidence type="ECO:0000256" key="1">
    <source>
        <dbReference type="ARBA" id="ARBA00022553"/>
    </source>
</evidence>
<organism evidence="6 7">
    <name type="scientific">Gaopeijia maritima</name>
    <dbReference type="NCBI Taxonomy" id="3119007"/>
    <lineage>
        <taxon>Bacteria</taxon>
        <taxon>Pseudomonadati</taxon>
        <taxon>Gemmatimonadota</taxon>
        <taxon>Longimicrobiia</taxon>
        <taxon>Gaopeijiales</taxon>
        <taxon>Gaopeijiaceae</taxon>
        <taxon>Gaopeijia</taxon>
    </lineage>
</organism>
<feature type="domain" description="HTH luxR-type" evidence="4">
    <location>
        <begin position="147"/>
        <end position="212"/>
    </location>
</feature>
<dbReference type="SMART" id="SM00421">
    <property type="entry name" value="HTH_LUXR"/>
    <property type="match status" value="1"/>
</dbReference>
<dbReference type="EMBL" id="JBBHLI010000015">
    <property type="protein sequence ID" value="MEK9502824.1"/>
    <property type="molecule type" value="Genomic_DNA"/>
</dbReference>
<dbReference type="InterPro" id="IPR000792">
    <property type="entry name" value="Tscrpt_reg_LuxR_C"/>
</dbReference>
<evidence type="ECO:0000259" key="4">
    <source>
        <dbReference type="PROSITE" id="PS50043"/>
    </source>
</evidence>
<dbReference type="PROSITE" id="PS50043">
    <property type="entry name" value="HTH_LUXR_2"/>
    <property type="match status" value="1"/>
</dbReference>
<dbReference type="PRINTS" id="PR00038">
    <property type="entry name" value="HTHLUXR"/>
</dbReference>
<dbReference type="RefSeq" id="WP_405281036.1">
    <property type="nucleotide sequence ID" value="NZ_CP144380.1"/>
</dbReference>